<name>A0ABQ2QWU7_9ACTN</name>
<sequence>MDHPNHAAMPDTPRPPGRSPARRRGLAVLAAVALLAGVFGAGAGLGAARPAEAATVGAGGYADTLPAGRSLPTGCADLSTNPRRWVTGNAPKGAVPTNDWWSSLLFKRNDCAYSDTLHAHPVSYDTFPDGIGLSYDSGPTSITGTATGVGEYKYEYREDIRVGVTGMSSPDVKVDGWSDWTVTPYWNGGTRTMKATIGHGLPFTYFQVTGGDARINGTAGVPAVWSNDGPVIGFTAGGSDYVAYAPAGSTWTVSGTTITSSLAGKGFFSVAVLPGGQDRAALAATYARYAHAHVTGTRVSYAYDPSGGRVTTTYGFTTAARQGTERGTVIALYPHQWNHLTGATPLTPTYASARGPMKIITGTGFTTTMAYTGVLPEVPAVADGSGADLATVTGHLNAELGDPMAARGDDTYWTGKGLGRAARIAEIADQLGLTSVRDAALTAVRTRLTDWFTAAAGKTSRVFYYDPNWGTLIGYPASYGSDQELNDHHFHYGYYIAAAATLAKFQPDWAKKSRYGGMVDLLIRDADNYDRGDERFPYLRDFDIYAGHDWASGHGAFAAGNNQESSSEGMNFANALIQWGQATGDTAVRDAGVYMYTTQAEAIKEYWFDIRDRNFPGDFGHGAVGMVWGDGGAYATWFSAEPEMIQGINMLPITGGHLYLGDDPGYVRRNYAEVVRNNGGEPTVWQDILWEYLALGDGDAALAKLRAAPGYTPEEGESRAHTFHWIRNLAALGTVDATVVADHPLAKVFSRNGARTYVASNITGTDMTVTFSNGTRLTVPAGRTVASGALNWSGGDADGGLPPTATPTATPTVTPTATPTATPTVTPTVTAAPFTATRYLRADGTLPGAKGTAGAVTIASAGGVNHDGTPTNARVFTATGLTAAHNGGTTAFDLFLDAGTTVGNGTQLRISYDFTGNGSWDRVETYRYFATDPLAGWEHYTQAAGLQSASGAYGNLTGGTVRVEVWNAIGTGATTLGAGDTSLVRLPFG</sequence>
<keyword evidence="4" id="KW-0378">Hydrolase</keyword>
<dbReference type="EC" id="3.2.1.39" evidence="3"/>
<proteinExistence type="inferred from homology"/>
<comment type="similarity">
    <text evidence="2">Belongs to the glycosyl hydrolase 81 family.</text>
</comment>
<dbReference type="InterPro" id="IPR040720">
    <property type="entry name" value="GH81_C"/>
</dbReference>
<feature type="compositionally biased region" description="Low complexity" evidence="9">
    <location>
        <begin position="802"/>
        <end position="822"/>
    </location>
</feature>
<keyword evidence="7" id="KW-0961">Cell wall biogenesis/degradation</keyword>
<evidence type="ECO:0000256" key="2">
    <source>
        <dbReference type="ARBA" id="ARBA00010730"/>
    </source>
</evidence>
<keyword evidence="8" id="KW-0624">Polysaccharide degradation</keyword>
<feature type="region of interest" description="Disordered" evidence="9">
    <location>
        <begin position="1"/>
        <end position="22"/>
    </location>
</feature>
<organism evidence="11 12">
    <name type="scientific">Streptosporangium pseudovulgare</name>
    <dbReference type="NCBI Taxonomy" id="35765"/>
    <lineage>
        <taxon>Bacteria</taxon>
        <taxon>Bacillati</taxon>
        <taxon>Actinomycetota</taxon>
        <taxon>Actinomycetes</taxon>
        <taxon>Streptosporangiales</taxon>
        <taxon>Streptosporangiaceae</taxon>
        <taxon>Streptosporangium</taxon>
    </lineage>
</organism>
<evidence type="ECO:0000256" key="5">
    <source>
        <dbReference type="ARBA" id="ARBA00023277"/>
    </source>
</evidence>
<evidence type="ECO:0000256" key="1">
    <source>
        <dbReference type="ARBA" id="ARBA00000382"/>
    </source>
</evidence>
<keyword evidence="5" id="KW-0119">Carbohydrate metabolism</keyword>
<dbReference type="PANTHER" id="PTHR31983">
    <property type="entry name" value="ENDO-1,3(4)-BETA-GLUCANASE 1"/>
    <property type="match status" value="1"/>
</dbReference>
<evidence type="ECO:0000256" key="6">
    <source>
        <dbReference type="ARBA" id="ARBA00023295"/>
    </source>
</evidence>
<dbReference type="EMBL" id="BMQJ01000007">
    <property type="protein sequence ID" value="GGQ00817.1"/>
    <property type="molecule type" value="Genomic_DNA"/>
</dbReference>
<comment type="catalytic activity">
    <reaction evidence="1">
        <text>Hydrolysis of (1-&gt;3)-beta-D-glucosidic linkages in (1-&gt;3)-beta-D-glucans.</text>
        <dbReference type="EC" id="3.2.1.39"/>
    </reaction>
</comment>
<dbReference type="Pfam" id="PF17652">
    <property type="entry name" value="Glyco_hydro81C"/>
    <property type="match status" value="1"/>
</dbReference>
<evidence type="ECO:0000256" key="9">
    <source>
        <dbReference type="SAM" id="MobiDB-lite"/>
    </source>
</evidence>
<evidence type="ECO:0000256" key="7">
    <source>
        <dbReference type="ARBA" id="ARBA00023316"/>
    </source>
</evidence>
<dbReference type="RefSeq" id="WP_189247408.1">
    <property type="nucleotide sequence ID" value="NZ_BMQJ01000007.1"/>
</dbReference>
<dbReference type="Gene3D" id="2.70.98.30">
    <property type="entry name" value="Golgi alpha-mannosidase II, domain 4"/>
    <property type="match status" value="1"/>
</dbReference>
<comment type="caution">
    <text evidence="11">The sequence shown here is derived from an EMBL/GenBank/DDBJ whole genome shotgun (WGS) entry which is preliminary data.</text>
</comment>
<keyword evidence="12" id="KW-1185">Reference proteome</keyword>
<reference evidence="12" key="1">
    <citation type="journal article" date="2019" name="Int. J. Syst. Evol. Microbiol.">
        <title>The Global Catalogue of Microorganisms (GCM) 10K type strain sequencing project: providing services to taxonomists for standard genome sequencing and annotation.</title>
        <authorList>
            <consortium name="The Broad Institute Genomics Platform"/>
            <consortium name="The Broad Institute Genome Sequencing Center for Infectious Disease"/>
            <person name="Wu L."/>
            <person name="Ma J."/>
        </authorList>
    </citation>
    <scope>NUCLEOTIDE SEQUENCE [LARGE SCALE GENOMIC DNA]</scope>
    <source>
        <strain evidence="12">JCM 3115</strain>
    </source>
</reference>
<evidence type="ECO:0000256" key="4">
    <source>
        <dbReference type="ARBA" id="ARBA00022801"/>
    </source>
</evidence>
<evidence type="ECO:0000256" key="8">
    <source>
        <dbReference type="ARBA" id="ARBA00023326"/>
    </source>
</evidence>
<feature type="domain" description="Glycosyl hydrolase family 81 C-terminal" evidence="10">
    <location>
        <begin position="406"/>
        <end position="708"/>
    </location>
</feature>
<accession>A0ABQ2QWU7</accession>
<dbReference type="Proteomes" id="UP000611554">
    <property type="component" value="Unassembled WGS sequence"/>
</dbReference>
<evidence type="ECO:0000313" key="11">
    <source>
        <dbReference type="EMBL" id="GGQ00817.1"/>
    </source>
</evidence>
<protein>
    <recommendedName>
        <fullName evidence="3">glucan endo-1,3-beta-D-glucosidase</fullName>
        <ecNumber evidence="3">3.2.1.39</ecNumber>
    </recommendedName>
</protein>
<dbReference type="InterPro" id="IPR005200">
    <property type="entry name" value="Endo-beta-glucanase"/>
</dbReference>
<evidence type="ECO:0000256" key="3">
    <source>
        <dbReference type="ARBA" id="ARBA00012780"/>
    </source>
</evidence>
<dbReference type="PROSITE" id="PS52008">
    <property type="entry name" value="GH81"/>
    <property type="match status" value="1"/>
</dbReference>
<dbReference type="PANTHER" id="PTHR31983:SF0">
    <property type="entry name" value="GLUCAN ENDO-1,3-BETA-D-GLUCOSIDASE 2"/>
    <property type="match status" value="1"/>
</dbReference>
<evidence type="ECO:0000313" key="12">
    <source>
        <dbReference type="Proteomes" id="UP000611554"/>
    </source>
</evidence>
<gene>
    <name evidence="11" type="ORF">GCM10010140_33710</name>
</gene>
<keyword evidence="6" id="KW-0326">Glycosidase</keyword>
<evidence type="ECO:0000259" key="10">
    <source>
        <dbReference type="Pfam" id="PF17652"/>
    </source>
</evidence>
<feature type="region of interest" description="Disordered" evidence="9">
    <location>
        <begin position="793"/>
        <end position="822"/>
    </location>
</feature>